<dbReference type="GO" id="GO:0018104">
    <property type="term" value="P:peptidoglycan-protein cross-linking"/>
    <property type="evidence" value="ECO:0007669"/>
    <property type="project" value="TreeGrafter"/>
</dbReference>
<evidence type="ECO:0000256" key="2">
    <source>
        <dbReference type="ARBA" id="ARBA00022679"/>
    </source>
</evidence>
<accession>A0A5J4LR00</accession>
<comment type="caution">
    <text evidence="9">The sequence shown here is derived from an EMBL/GenBank/DDBJ whole genome shotgun (WGS) entry which is preliminary data.</text>
</comment>
<keyword evidence="2" id="KW-0808">Transferase</keyword>
<feature type="active site" description="Nucleophile" evidence="6">
    <location>
        <position position="290"/>
    </location>
</feature>
<dbReference type="GO" id="GO:0016740">
    <property type="term" value="F:transferase activity"/>
    <property type="evidence" value="ECO:0007669"/>
    <property type="project" value="UniProtKB-KW"/>
</dbReference>
<evidence type="ECO:0000256" key="4">
    <source>
        <dbReference type="ARBA" id="ARBA00022984"/>
    </source>
</evidence>
<dbReference type="SUPFAM" id="SSF141523">
    <property type="entry name" value="L,D-transpeptidase catalytic domain-like"/>
    <property type="match status" value="1"/>
</dbReference>
<feature type="domain" description="L,D-TPase catalytic" evidence="8">
    <location>
        <begin position="204"/>
        <end position="314"/>
    </location>
</feature>
<evidence type="ECO:0000256" key="5">
    <source>
        <dbReference type="ARBA" id="ARBA00023316"/>
    </source>
</evidence>
<dbReference type="PROSITE" id="PS52029">
    <property type="entry name" value="LD_TPASE"/>
    <property type="match status" value="1"/>
</dbReference>
<evidence type="ECO:0000313" key="9">
    <source>
        <dbReference type="EMBL" id="GES32825.1"/>
    </source>
</evidence>
<dbReference type="InterPro" id="IPR050979">
    <property type="entry name" value="LD-transpeptidase"/>
</dbReference>
<sequence>MTGGGGPALRPAGEWRGHQGEPGARGAGRARGHGMRQGMKRTLPALLVCASLLVVAGPPAVAAAPSPTARAVPGAAPYPAYDLVPGLARELRAAARETPGRAHTRGQRWHIERVPRPEAVRPGAETACSRSTGPYQRQAERYLGRQADGRQSTGDCRAIRRFQRAHRIAPATGFAGPVTGQMVRLMKAGKDPNRAGHCPDRPERTVCADLNRQLLWVQQDGRVIFDPVVMRSGAPTMETRTGTYRIYLRHRHHISNLYHTSMPFAQFFDRGEALHAVYDDIYQGPGSHGCLNLTWEDARKLWDLLKKGDIVYVWGRKPGV</sequence>
<evidence type="ECO:0000313" key="10">
    <source>
        <dbReference type="Proteomes" id="UP000325598"/>
    </source>
</evidence>
<dbReference type="Proteomes" id="UP000325598">
    <property type="component" value="Unassembled WGS sequence"/>
</dbReference>
<dbReference type="AlphaFoldDB" id="A0A5J4LR00"/>
<feature type="region of interest" description="Disordered" evidence="7">
    <location>
        <begin position="1"/>
        <end position="36"/>
    </location>
</feature>
<dbReference type="PANTHER" id="PTHR30582:SF33">
    <property type="entry name" value="EXPORTED PROTEIN"/>
    <property type="match status" value="1"/>
</dbReference>
<evidence type="ECO:0000256" key="1">
    <source>
        <dbReference type="ARBA" id="ARBA00004752"/>
    </source>
</evidence>
<dbReference type="UniPathway" id="UPA00219"/>
<protein>
    <recommendedName>
        <fullName evidence="8">L,D-TPase catalytic domain-containing protein</fullName>
    </recommendedName>
</protein>
<keyword evidence="5 6" id="KW-0961">Cell wall biogenesis/degradation</keyword>
<keyword evidence="10" id="KW-1185">Reference proteome</keyword>
<dbReference type="Gene3D" id="2.40.440.10">
    <property type="entry name" value="L,D-transpeptidase catalytic domain-like"/>
    <property type="match status" value="1"/>
</dbReference>
<dbReference type="InterPro" id="IPR038063">
    <property type="entry name" value="Transpep_catalytic_dom"/>
</dbReference>
<organism evidence="9 10">
    <name type="scientific">Streptomyces angustmyceticus</name>
    <dbReference type="NCBI Taxonomy" id="285578"/>
    <lineage>
        <taxon>Bacteria</taxon>
        <taxon>Bacillati</taxon>
        <taxon>Actinomycetota</taxon>
        <taxon>Actinomycetes</taxon>
        <taxon>Kitasatosporales</taxon>
        <taxon>Streptomycetaceae</taxon>
        <taxon>Streptomyces</taxon>
    </lineage>
</organism>
<evidence type="ECO:0000256" key="3">
    <source>
        <dbReference type="ARBA" id="ARBA00022960"/>
    </source>
</evidence>
<dbReference type="PANTHER" id="PTHR30582">
    <property type="entry name" value="L,D-TRANSPEPTIDASE"/>
    <property type="match status" value="1"/>
</dbReference>
<gene>
    <name evidence="9" type="ORF">San01_53130</name>
</gene>
<dbReference type="EMBL" id="BLAG01000016">
    <property type="protein sequence ID" value="GES32825.1"/>
    <property type="molecule type" value="Genomic_DNA"/>
</dbReference>
<name>A0A5J4LR00_9ACTN</name>
<reference evidence="9 10" key="1">
    <citation type="submission" date="2019-10" db="EMBL/GenBank/DDBJ databases">
        <title>Whole genome shotgun sequence of Streptomyces angustmyceticus NBRC 3934.</title>
        <authorList>
            <person name="Hosoyama A."/>
            <person name="Ichikawa N."/>
            <person name="Kimura A."/>
            <person name="Kitahashi Y."/>
            <person name="Komaki H."/>
            <person name="Uohara A."/>
        </authorList>
    </citation>
    <scope>NUCLEOTIDE SEQUENCE [LARGE SCALE GENOMIC DNA]</scope>
    <source>
        <strain evidence="9 10">NBRC 3934</strain>
    </source>
</reference>
<evidence type="ECO:0000256" key="7">
    <source>
        <dbReference type="SAM" id="MobiDB-lite"/>
    </source>
</evidence>
<dbReference type="CDD" id="cd16913">
    <property type="entry name" value="YkuD_like"/>
    <property type="match status" value="1"/>
</dbReference>
<keyword evidence="4 6" id="KW-0573">Peptidoglycan synthesis</keyword>
<evidence type="ECO:0000259" key="8">
    <source>
        <dbReference type="PROSITE" id="PS52029"/>
    </source>
</evidence>
<keyword evidence="3 6" id="KW-0133">Cell shape</keyword>
<dbReference type="GO" id="GO:0005576">
    <property type="term" value="C:extracellular region"/>
    <property type="evidence" value="ECO:0007669"/>
    <property type="project" value="TreeGrafter"/>
</dbReference>
<proteinExistence type="predicted"/>
<comment type="pathway">
    <text evidence="1 6">Cell wall biogenesis; peptidoglycan biosynthesis.</text>
</comment>
<dbReference type="GO" id="GO:0071555">
    <property type="term" value="P:cell wall organization"/>
    <property type="evidence" value="ECO:0007669"/>
    <property type="project" value="UniProtKB-UniRule"/>
</dbReference>
<dbReference type="GO" id="GO:0071972">
    <property type="term" value="F:peptidoglycan L,D-transpeptidase activity"/>
    <property type="evidence" value="ECO:0007669"/>
    <property type="project" value="TreeGrafter"/>
</dbReference>
<dbReference type="InterPro" id="IPR005490">
    <property type="entry name" value="LD_TPept_cat_dom"/>
</dbReference>
<evidence type="ECO:0000256" key="6">
    <source>
        <dbReference type="PROSITE-ProRule" id="PRU01373"/>
    </source>
</evidence>
<dbReference type="GO" id="GO:0008360">
    <property type="term" value="P:regulation of cell shape"/>
    <property type="evidence" value="ECO:0007669"/>
    <property type="project" value="UniProtKB-UniRule"/>
</dbReference>
<feature type="active site" description="Proton donor/acceptor" evidence="6">
    <location>
        <position position="275"/>
    </location>
</feature>
<dbReference type="Pfam" id="PF03734">
    <property type="entry name" value="YkuD"/>
    <property type="match status" value="1"/>
</dbReference>